<reference evidence="14" key="1">
    <citation type="submission" date="2022-12" db="EMBL/GenBank/DDBJ databases">
        <title>Genome assemblies of Blomia tropicalis.</title>
        <authorList>
            <person name="Cui Y."/>
        </authorList>
    </citation>
    <scope>NUCLEOTIDE SEQUENCE</scope>
    <source>
        <tissue evidence="14">Adult mites</tissue>
    </source>
</reference>
<comment type="catalytic activity">
    <reaction evidence="11">
        <text>(R)-malate + A = oxaloacetate + AH2</text>
        <dbReference type="Rhea" id="RHEA:67460"/>
        <dbReference type="ChEBI" id="CHEBI:13193"/>
        <dbReference type="ChEBI" id="CHEBI:15588"/>
        <dbReference type="ChEBI" id="CHEBI:16452"/>
        <dbReference type="ChEBI" id="CHEBI:17499"/>
    </reaction>
    <physiologicalReaction direction="left-to-right" evidence="11">
        <dbReference type="Rhea" id="RHEA:67461"/>
    </physiologicalReaction>
</comment>
<name>A0A9Q0RMN9_BLOTA</name>
<dbReference type="Proteomes" id="UP001142055">
    <property type="component" value="Chromosome 2"/>
</dbReference>
<evidence type="ECO:0000256" key="3">
    <source>
        <dbReference type="ARBA" id="ARBA00008000"/>
    </source>
</evidence>
<feature type="domain" description="FAD-binding PCMH-type" evidence="13">
    <location>
        <begin position="53"/>
        <end position="232"/>
    </location>
</feature>
<comment type="function">
    <text evidence="10">Catalyzes the oxidation of D-2-hydroxyglutarate (D-2-HG) to alpha-ketoglutarate. Also catalyzes the oxidation of other D-2-hydroxyacids, such as D-malate (D-MAL) and D-lactate (D-LAC). Exhibits high activities towards D-2-HG and D-MAL but a very weak activity towards D-LAC.</text>
</comment>
<comment type="caution">
    <text evidence="14">The sequence shown here is derived from an EMBL/GenBank/DDBJ whole genome shotgun (WGS) entry which is preliminary data.</text>
</comment>
<organism evidence="14 15">
    <name type="scientific">Blomia tropicalis</name>
    <name type="common">Mite</name>
    <dbReference type="NCBI Taxonomy" id="40697"/>
    <lineage>
        <taxon>Eukaryota</taxon>
        <taxon>Metazoa</taxon>
        <taxon>Ecdysozoa</taxon>
        <taxon>Arthropoda</taxon>
        <taxon>Chelicerata</taxon>
        <taxon>Arachnida</taxon>
        <taxon>Acari</taxon>
        <taxon>Acariformes</taxon>
        <taxon>Sarcoptiformes</taxon>
        <taxon>Astigmata</taxon>
        <taxon>Glycyphagoidea</taxon>
        <taxon>Echimyopodidae</taxon>
        <taxon>Blomia</taxon>
    </lineage>
</organism>
<dbReference type="InterPro" id="IPR016164">
    <property type="entry name" value="FAD-linked_Oxase-like_C"/>
</dbReference>
<dbReference type="FunFam" id="3.30.465.10:FF:000001">
    <property type="entry name" value="D-2-hydroxyglutarate dehydrogenase, mitochondrial"/>
    <property type="match status" value="1"/>
</dbReference>
<evidence type="ECO:0000256" key="7">
    <source>
        <dbReference type="ARBA" id="ARBA00023140"/>
    </source>
</evidence>
<keyword evidence="4" id="KW-0285">Flavoprotein</keyword>
<evidence type="ECO:0000256" key="2">
    <source>
        <dbReference type="ARBA" id="ARBA00004275"/>
    </source>
</evidence>
<protein>
    <recommendedName>
        <fullName evidence="9">D-2-hydroxyglutarate dehydrogenase, mitochondrial</fullName>
        <ecNumber evidence="8">1.1.99.39</ecNumber>
    </recommendedName>
</protein>
<keyword evidence="7" id="KW-0576">Peroxisome</keyword>
<accession>A0A9Q0RMN9</accession>
<dbReference type="Pfam" id="PF01565">
    <property type="entry name" value="FAD_binding_4"/>
    <property type="match status" value="1"/>
</dbReference>
<feature type="region of interest" description="Disordered" evidence="12">
    <location>
        <begin position="508"/>
        <end position="546"/>
    </location>
</feature>
<dbReference type="FunFam" id="1.10.45.10:FF:000001">
    <property type="entry name" value="D-lactate dehydrogenase mitochondrial"/>
    <property type="match status" value="1"/>
</dbReference>
<evidence type="ECO:0000256" key="5">
    <source>
        <dbReference type="ARBA" id="ARBA00022827"/>
    </source>
</evidence>
<dbReference type="GO" id="GO:0051990">
    <property type="term" value="F:(R)-2-hydroxyglutarate dehydrogenase activity"/>
    <property type="evidence" value="ECO:0007669"/>
    <property type="project" value="UniProtKB-EC"/>
</dbReference>
<dbReference type="Pfam" id="PF02913">
    <property type="entry name" value="FAD-oxidase_C"/>
    <property type="match status" value="1"/>
</dbReference>
<dbReference type="InterPro" id="IPR036318">
    <property type="entry name" value="FAD-bd_PCMH-like_sf"/>
</dbReference>
<keyword evidence="6" id="KW-0560">Oxidoreductase</keyword>
<evidence type="ECO:0000256" key="11">
    <source>
        <dbReference type="ARBA" id="ARBA00049267"/>
    </source>
</evidence>
<evidence type="ECO:0000259" key="13">
    <source>
        <dbReference type="PROSITE" id="PS51387"/>
    </source>
</evidence>
<proteinExistence type="inferred from homology"/>
<evidence type="ECO:0000313" key="15">
    <source>
        <dbReference type="Proteomes" id="UP001142055"/>
    </source>
</evidence>
<evidence type="ECO:0000256" key="12">
    <source>
        <dbReference type="SAM" id="MobiDB-lite"/>
    </source>
</evidence>
<evidence type="ECO:0000256" key="10">
    <source>
        <dbReference type="ARBA" id="ARBA00045410"/>
    </source>
</evidence>
<dbReference type="InterPro" id="IPR051264">
    <property type="entry name" value="FAD-oxidored/transferase_4"/>
</dbReference>
<keyword evidence="15" id="KW-1185">Reference proteome</keyword>
<dbReference type="SUPFAM" id="SSF55103">
    <property type="entry name" value="FAD-linked oxidases, C-terminal domain"/>
    <property type="match status" value="1"/>
</dbReference>
<dbReference type="Gene3D" id="3.30.70.2190">
    <property type="match status" value="1"/>
</dbReference>
<dbReference type="EMBL" id="JAPWDV010000002">
    <property type="protein sequence ID" value="KAJ6219969.1"/>
    <property type="molecule type" value="Genomic_DNA"/>
</dbReference>
<dbReference type="PANTHER" id="PTHR43716:SF1">
    <property type="entry name" value="D-2-HYDROXYGLUTARATE DEHYDROGENASE, MITOCHONDRIAL"/>
    <property type="match status" value="1"/>
</dbReference>
<comment type="cofactor">
    <cofactor evidence="1">
        <name>FAD</name>
        <dbReference type="ChEBI" id="CHEBI:57692"/>
    </cofactor>
</comment>
<dbReference type="PROSITE" id="PS51387">
    <property type="entry name" value="FAD_PCMH"/>
    <property type="match status" value="1"/>
</dbReference>
<gene>
    <name evidence="14" type="ORF">RDWZM_005781</name>
</gene>
<dbReference type="AlphaFoldDB" id="A0A9Q0RMN9"/>
<evidence type="ECO:0000256" key="8">
    <source>
        <dbReference type="ARBA" id="ARBA00039003"/>
    </source>
</evidence>
<dbReference type="InterPro" id="IPR006094">
    <property type="entry name" value="Oxid_FAD_bind_N"/>
</dbReference>
<dbReference type="FunFam" id="3.30.70.2740:FF:000002">
    <property type="entry name" value="D-2-hydroxyglutarate dehydrogenase mitochondrial"/>
    <property type="match status" value="1"/>
</dbReference>
<dbReference type="Gene3D" id="3.30.70.2740">
    <property type="match status" value="1"/>
</dbReference>
<dbReference type="GO" id="GO:0005777">
    <property type="term" value="C:peroxisome"/>
    <property type="evidence" value="ECO:0007669"/>
    <property type="project" value="UniProtKB-SubCell"/>
</dbReference>
<dbReference type="SUPFAM" id="SSF56176">
    <property type="entry name" value="FAD-binding/transporter-associated domain-like"/>
    <property type="match status" value="1"/>
</dbReference>
<keyword evidence="5" id="KW-0274">FAD</keyword>
<evidence type="ECO:0000256" key="1">
    <source>
        <dbReference type="ARBA" id="ARBA00001974"/>
    </source>
</evidence>
<sequence length="986" mass="112839">MLRCNLIRFSNLLVPKWHQIRHSHADEFGKILGSNGVQTTDLDAFNSDWLSSHKGCSSIVLFPKTTEDVSQILKYSFEHKVKCVVQSGNTSLVVGSVPIDDEVIISMRRMNKIINLDDDSGVLQCESGCILQDLEQYVNNRNRLIPYDLGAKGSCLIGGNIATNAGGLRFIRYGPLHGNVLGLEIVLPNGKILDLMSSMRKDNTGYHLRHLFIGSEGTLGIITKVAILCPMQLKHRIVSLIAIESFEKLLQFYSIVQRELGEFISCFEMMDRDSMHSVVENLKFPQPLSQYYPFYVMFELSSNDQTYIEDRLLKLYSKLQSNQTILDGTFSSDSDWKNFSGIKQYRESITESLKRDGYCYKYDISLPLKVYYEAVRIMYDRLEDSDYVRICGYGHIGDGNLHLNVTSKKYDPKILELIEPFLYEFVSKHRGSISAEHGIGYKKRQYLKYSKSYQSIELMKEIKKLIDPNLILNDRKLKSGQKTIEFDSESPTESPIAVTPVRRHATCQTEPPSNAEVPEVNGGKAVNSPKRQKTIEFDSESPTESPIAVTPVRSHATCQTEPPSNAEVPGVNGGKVVNLRIESADVVKSIDGNLSFNFQPASTSLAYGDGYKAPNSEIITEQSFVERVSDLIEDYTVDQILDTPYWSNELKEATFATLNSFEDFLMQIESVLHHELVAHDYNTFGSYVEFFRSYQRTEKNLVDFVFDYRASINVDSMSCVAMALYLLEHLKRVNPMYGQLFSLVSCEEMIAFGEDNRNNEDIYHLDSKDNVKEHVMVALKFNLVDGNRNGYVLMDPGYHICRPLVVMHDGAYPHTGWFVSSNNGKVKKEFCYQVLSSKFITWTVKEQRLDCSRPKSHINIIYVEREFIKYASVTEKRALIFSMKSYVIRNRKGPVSGFYSWINAKNLVIFYEMDGRRVNQKFMIDQYDQQCVRDALTIVASQKENDPLSLEERVEQFINMLRMYQESLNDKDFCPDLLEIDKFIED</sequence>
<dbReference type="GO" id="GO:0005739">
    <property type="term" value="C:mitochondrion"/>
    <property type="evidence" value="ECO:0007669"/>
    <property type="project" value="TreeGrafter"/>
</dbReference>
<dbReference type="InterPro" id="IPR016166">
    <property type="entry name" value="FAD-bd_PCMH"/>
</dbReference>
<comment type="subcellular location">
    <subcellularLocation>
        <location evidence="2">Peroxisome</location>
    </subcellularLocation>
</comment>
<dbReference type="PANTHER" id="PTHR43716">
    <property type="entry name" value="D-2-HYDROXYGLUTARATE DEHYDROGENASE, MITOCHONDRIAL"/>
    <property type="match status" value="1"/>
</dbReference>
<dbReference type="InterPro" id="IPR016171">
    <property type="entry name" value="Vanillyl_alc_oxidase_C-sub2"/>
</dbReference>
<evidence type="ECO:0000313" key="14">
    <source>
        <dbReference type="EMBL" id="KAJ6219969.1"/>
    </source>
</evidence>
<dbReference type="Gene3D" id="1.10.45.10">
    <property type="entry name" value="Vanillyl-alcohol Oxidase, Chain A, domain 4"/>
    <property type="match status" value="1"/>
</dbReference>
<comment type="similarity">
    <text evidence="3">Belongs to the FAD-binding oxidoreductase/transferase type 4 family.</text>
</comment>
<dbReference type="GO" id="GO:0071949">
    <property type="term" value="F:FAD binding"/>
    <property type="evidence" value="ECO:0007669"/>
    <property type="project" value="InterPro"/>
</dbReference>
<dbReference type="EC" id="1.1.99.39" evidence="8"/>
<dbReference type="InterPro" id="IPR016169">
    <property type="entry name" value="FAD-bd_PCMH_sub2"/>
</dbReference>
<dbReference type="InterPro" id="IPR004113">
    <property type="entry name" value="FAD-bd_oxidored_4_C"/>
</dbReference>
<evidence type="ECO:0000256" key="9">
    <source>
        <dbReference type="ARBA" id="ARBA00039639"/>
    </source>
</evidence>
<evidence type="ECO:0000256" key="6">
    <source>
        <dbReference type="ARBA" id="ARBA00023002"/>
    </source>
</evidence>
<dbReference type="Gene3D" id="3.30.465.10">
    <property type="match status" value="1"/>
</dbReference>
<evidence type="ECO:0000256" key="4">
    <source>
        <dbReference type="ARBA" id="ARBA00022630"/>
    </source>
</evidence>